<dbReference type="Proteomes" id="UP000006671">
    <property type="component" value="Unassembled WGS sequence"/>
</dbReference>
<protein>
    <submittedName>
        <fullName evidence="2">Predicted protein</fullName>
    </submittedName>
</protein>
<evidence type="ECO:0000313" key="2">
    <source>
        <dbReference type="EMBL" id="EFC50669.1"/>
    </source>
</evidence>
<reference evidence="2 3" key="1">
    <citation type="journal article" date="2010" name="Cell">
        <title>The genome of Naegleria gruberi illuminates early eukaryotic versatility.</title>
        <authorList>
            <person name="Fritz-Laylin L.K."/>
            <person name="Prochnik S.E."/>
            <person name="Ginger M.L."/>
            <person name="Dacks J.B."/>
            <person name="Carpenter M.L."/>
            <person name="Field M.C."/>
            <person name="Kuo A."/>
            <person name="Paredez A."/>
            <person name="Chapman J."/>
            <person name="Pham J."/>
            <person name="Shu S."/>
            <person name="Neupane R."/>
            <person name="Cipriano M."/>
            <person name="Mancuso J."/>
            <person name="Tu H."/>
            <person name="Salamov A."/>
            <person name="Lindquist E."/>
            <person name="Shapiro H."/>
            <person name="Lucas S."/>
            <person name="Grigoriev I.V."/>
            <person name="Cande W.Z."/>
            <person name="Fulton C."/>
            <person name="Rokhsar D.S."/>
            <person name="Dawson S.C."/>
        </authorList>
    </citation>
    <scope>NUCLEOTIDE SEQUENCE [LARGE SCALE GENOMIC DNA]</scope>
    <source>
        <strain evidence="2 3">NEG-M</strain>
    </source>
</reference>
<dbReference type="EMBL" id="GG738845">
    <property type="protein sequence ID" value="EFC50669.1"/>
    <property type="molecule type" value="Genomic_DNA"/>
</dbReference>
<evidence type="ECO:0000313" key="3">
    <source>
        <dbReference type="Proteomes" id="UP000006671"/>
    </source>
</evidence>
<keyword evidence="3" id="KW-1185">Reference proteome</keyword>
<feature type="region of interest" description="Disordered" evidence="1">
    <location>
        <begin position="89"/>
        <end position="115"/>
    </location>
</feature>
<dbReference type="KEGG" id="ngr:NAEGRDRAFT_77698"/>
<gene>
    <name evidence="2" type="ORF">NAEGRDRAFT_77698</name>
</gene>
<dbReference type="GeneID" id="8863616"/>
<sequence length="126" mass="14548">MDKMINGRPAKTAEQTLSKIMSNDDKLSNKEKQDLMADFIKHFFNEDGTLNEKALFEMFMVNKELHENLSRTRDTVSYLRDQLYEYQKSKGTAQTSPHQKNPFIKTSASGTKSSQCGRKYYNAYSS</sequence>
<organism evidence="3">
    <name type="scientific">Naegleria gruberi</name>
    <name type="common">Amoeba</name>
    <dbReference type="NCBI Taxonomy" id="5762"/>
    <lineage>
        <taxon>Eukaryota</taxon>
        <taxon>Discoba</taxon>
        <taxon>Heterolobosea</taxon>
        <taxon>Tetramitia</taxon>
        <taxon>Eutetramitia</taxon>
        <taxon>Vahlkampfiidae</taxon>
        <taxon>Naegleria</taxon>
    </lineage>
</organism>
<dbReference type="OrthoDB" id="392829at2759"/>
<accession>D2UXQ0</accession>
<dbReference type="InParanoid" id="D2UXQ0"/>
<dbReference type="VEuPathDB" id="AmoebaDB:NAEGRDRAFT_77698"/>
<dbReference type="RefSeq" id="XP_002683413.1">
    <property type="nucleotide sequence ID" value="XM_002683367.1"/>
</dbReference>
<evidence type="ECO:0000256" key="1">
    <source>
        <dbReference type="SAM" id="MobiDB-lite"/>
    </source>
</evidence>
<dbReference type="AlphaFoldDB" id="D2UXQ0"/>
<proteinExistence type="predicted"/>
<name>D2UXQ0_NAEGR</name>